<evidence type="ECO:0000313" key="2">
    <source>
        <dbReference type="EMBL" id="TQM46047.1"/>
    </source>
</evidence>
<accession>A0A543GIY6</accession>
<name>A0A543GIY6_9PSEU</name>
<comment type="caution">
    <text evidence="2">The sequence shown here is derived from an EMBL/GenBank/DDBJ whole genome shotgun (WGS) entry which is preliminary data.</text>
</comment>
<dbReference type="EMBL" id="VFPH01000001">
    <property type="protein sequence ID" value="TQM46047.1"/>
    <property type="molecule type" value="Genomic_DNA"/>
</dbReference>
<organism evidence="2 3">
    <name type="scientific">Pseudonocardia cypriaca</name>
    <dbReference type="NCBI Taxonomy" id="882449"/>
    <lineage>
        <taxon>Bacteria</taxon>
        <taxon>Bacillati</taxon>
        <taxon>Actinomycetota</taxon>
        <taxon>Actinomycetes</taxon>
        <taxon>Pseudonocardiales</taxon>
        <taxon>Pseudonocardiaceae</taxon>
        <taxon>Pseudonocardia</taxon>
    </lineage>
</organism>
<dbReference type="AlphaFoldDB" id="A0A543GIY6"/>
<evidence type="ECO:0000259" key="1">
    <source>
        <dbReference type="Pfam" id="PF01872"/>
    </source>
</evidence>
<dbReference type="Proteomes" id="UP000319818">
    <property type="component" value="Unassembled WGS sequence"/>
</dbReference>
<dbReference type="GO" id="GO:0008703">
    <property type="term" value="F:5-amino-6-(5-phosphoribosylamino)uracil reductase activity"/>
    <property type="evidence" value="ECO:0007669"/>
    <property type="project" value="InterPro"/>
</dbReference>
<feature type="domain" description="Bacterial bifunctional deaminase-reductase C-terminal" evidence="1">
    <location>
        <begin position="3"/>
        <end position="185"/>
    </location>
</feature>
<dbReference type="InterPro" id="IPR002734">
    <property type="entry name" value="RibDG_C"/>
</dbReference>
<dbReference type="InterPro" id="IPR050765">
    <property type="entry name" value="Riboflavin_Biosynth_HTPR"/>
</dbReference>
<sequence length="193" mass="20535">MSTVMFDISMSLDGFFSATGSTPDEPLGPGGQRLTEWAMGADPGSNRLLAAALPGLGAIICGRRTYDTSLKWWQADGPTGPARVPLFVVTHRDAGEVPADSVYSFVTGGVEAALEQARAVAGDRDVAVMGGADLGRQFLRAGLLDRIGIHLVPVLFGHGRRLFDDIGPDHIRLEVESVVDTPPATHLIYRVVK</sequence>
<keyword evidence="3" id="KW-1185">Reference proteome</keyword>
<dbReference type="Gene3D" id="3.40.430.10">
    <property type="entry name" value="Dihydrofolate Reductase, subunit A"/>
    <property type="match status" value="1"/>
</dbReference>
<dbReference type="SUPFAM" id="SSF53597">
    <property type="entry name" value="Dihydrofolate reductase-like"/>
    <property type="match status" value="1"/>
</dbReference>
<protein>
    <submittedName>
        <fullName evidence="2">Dihydrofolate reductase</fullName>
    </submittedName>
</protein>
<dbReference type="Pfam" id="PF01872">
    <property type="entry name" value="RibD_C"/>
    <property type="match status" value="1"/>
</dbReference>
<proteinExistence type="predicted"/>
<gene>
    <name evidence="2" type="ORF">FB388_3452</name>
</gene>
<dbReference type="PANTHER" id="PTHR38011">
    <property type="entry name" value="DIHYDROFOLATE REDUCTASE FAMILY PROTEIN (AFU_ORTHOLOGUE AFUA_8G06820)"/>
    <property type="match status" value="1"/>
</dbReference>
<dbReference type="GO" id="GO:0009231">
    <property type="term" value="P:riboflavin biosynthetic process"/>
    <property type="evidence" value="ECO:0007669"/>
    <property type="project" value="InterPro"/>
</dbReference>
<evidence type="ECO:0000313" key="3">
    <source>
        <dbReference type="Proteomes" id="UP000319818"/>
    </source>
</evidence>
<dbReference type="RefSeq" id="WP_142102058.1">
    <property type="nucleotide sequence ID" value="NZ_VFPH01000001.1"/>
</dbReference>
<dbReference type="OrthoDB" id="2313602at2"/>
<dbReference type="PANTHER" id="PTHR38011:SF12">
    <property type="entry name" value="BIFUNCTIONAL DEAMINASE-REDUCTASE DOMAIN PROTEIN"/>
    <property type="match status" value="1"/>
</dbReference>
<reference evidence="2 3" key="1">
    <citation type="submission" date="2019-06" db="EMBL/GenBank/DDBJ databases">
        <title>Sequencing the genomes of 1000 actinobacteria strains.</title>
        <authorList>
            <person name="Klenk H.-P."/>
        </authorList>
    </citation>
    <scope>NUCLEOTIDE SEQUENCE [LARGE SCALE GENOMIC DNA]</scope>
    <source>
        <strain evidence="2 3">DSM 45511</strain>
    </source>
</reference>
<dbReference type="InterPro" id="IPR024072">
    <property type="entry name" value="DHFR-like_dom_sf"/>
</dbReference>